<keyword evidence="4 9" id="KW-0347">Helicase</keyword>
<dbReference type="GO" id="GO:0016787">
    <property type="term" value="F:hydrolase activity"/>
    <property type="evidence" value="ECO:0007669"/>
    <property type="project" value="UniProtKB-KW"/>
</dbReference>
<dbReference type="SUPFAM" id="SSF52540">
    <property type="entry name" value="P-loop containing nucleoside triphosphate hydrolases"/>
    <property type="match status" value="2"/>
</dbReference>
<dbReference type="EC" id="3.6.4.13" evidence="1"/>
<dbReference type="SMART" id="SM00490">
    <property type="entry name" value="HELICc"/>
    <property type="match status" value="1"/>
</dbReference>
<dbReference type="Proteomes" id="UP000078555">
    <property type="component" value="Unassembled WGS sequence"/>
</dbReference>
<feature type="region of interest" description="Disordered" evidence="6">
    <location>
        <begin position="1"/>
        <end position="122"/>
    </location>
</feature>
<proteinExistence type="predicted"/>
<dbReference type="InterPro" id="IPR027417">
    <property type="entry name" value="P-loop_NTPase"/>
</dbReference>
<dbReference type="CDD" id="cd00268">
    <property type="entry name" value="DEADc"/>
    <property type="match status" value="1"/>
</dbReference>
<evidence type="ECO:0000259" key="7">
    <source>
        <dbReference type="PROSITE" id="PS51192"/>
    </source>
</evidence>
<reference evidence="10" key="1">
    <citation type="submission" date="2016-05" db="EMBL/GenBank/DDBJ databases">
        <authorList>
            <person name="Naeem Raeece"/>
        </authorList>
    </citation>
    <scope>NUCLEOTIDE SEQUENCE [LARGE SCALE GENOMIC DNA]</scope>
</reference>
<feature type="region of interest" description="Disordered" evidence="6">
    <location>
        <begin position="319"/>
        <end position="378"/>
    </location>
</feature>
<dbReference type="GO" id="GO:0005524">
    <property type="term" value="F:ATP binding"/>
    <property type="evidence" value="ECO:0007669"/>
    <property type="project" value="UniProtKB-KW"/>
</dbReference>
<evidence type="ECO:0000256" key="6">
    <source>
        <dbReference type="SAM" id="MobiDB-lite"/>
    </source>
</evidence>
<dbReference type="PROSITE" id="PS51194">
    <property type="entry name" value="HELICASE_CTER"/>
    <property type="match status" value="1"/>
</dbReference>
<name>A0A1A8YRK7_PLAOA</name>
<dbReference type="InterPro" id="IPR014001">
    <property type="entry name" value="Helicase_ATP-bd"/>
</dbReference>
<dbReference type="PROSITE" id="PS51192">
    <property type="entry name" value="HELICASE_ATP_BIND_1"/>
    <property type="match status" value="1"/>
</dbReference>
<feature type="compositionally biased region" description="Acidic residues" evidence="6">
    <location>
        <begin position="1"/>
        <end position="15"/>
    </location>
</feature>
<dbReference type="Pfam" id="PF00270">
    <property type="entry name" value="DEAD"/>
    <property type="match status" value="1"/>
</dbReference>
<keyword evidence="2" id="KW-0547">Nucleotide-binding</keyword>
<dbReference type="AlphaFoldDB" id="A0A1A8YRK7"/>
<evidence type="ECO:0000313" key="10">
    <source>
        <dbReference type="Proteomes" id="UP000078555"/>
    </source>
</evidence>
<evidence type="ECO:0000256" key="1">
    <source>
        <dbReference type="ARBA" id="ARBA00012552"/>
    </source>
</evidence>
<evidence type="ECO:0000313" key="9">
    <source>
        <dbReference type="EMBL" id="SBT34267.1"/>
    </source>
</evidence>
<keyword evidence="3" id="KW-0378">Hydrolase</keyword>
<gene>
    <name evidence="9" type="ORF">POVWA1_021370</name>
</gene>
<feature type="compositionally biased region" description="Basic and acidic residues" evidence="6">
    <location>
        <begin position="16"/>
        <end position="39"/>
    </location>
</feature>
<feature type="compositionally biased region" description="Acidic residues" evidence="6">
    <location>
        <begin position="107"/>
        <end position="122"/>
    </location>
</feature>
<dbReference type="PANTHER" id="PTHR47958">
    <property type="entry name" value="ATP-DEPENDENT RNA HELICASE DBP3"/>
    <property type="match status" value="1"/>
</dbReference>
<dbReference type="GO" id="GO:0003724">
    <property type="term" value="F:RNA helicase activity"/>
    <property type="evidence" value="ECO:0007669"/>
    <property type="project" value="UniProtKB-EC"/>
</dbReference>
<feature type="domain" description="Helicase ATP-binding" evidence="7">
    <location>
        <begin position="279"/>
        <end position="516"/>
    </location>
</feature>
<evidence type="ECO:0000256" key="5">
    <source>
        <dbReference type="ARBA" id="ARBA00022840"/>
    </source>
</evidence>
<evidence type="ECO:0000256" key="2">
    <source>
        <dbReference type="ARBA" id="ARBA00022741"/>
    </source>
</evidence>
<feature type="domain" description="Helicase C-terminal" evidence="8">
    <location>
        <begin position="541"/>
        <end position="736"/>
    </location>
</feature>
<dbReference type="EMBL" id="FLRD01000070">
    <property type="protein sequence ID" value="SBT34267.1"/>
    <property type="molecule type" value="Genomic_DNA"/>
</dbReference>
<dbReference type="SMART" id="SM00487">
    <property type="entry name" value="DEXDc"/>
    <property type="match status" value="1"/>
</dbReference>
<dbReference type="Pfam" id="PF00271">
    <property type="entry name" value="Helicase_C"/>
    <property type="match status" value="1"/>
</dbReference>
<dbReference type="GO" id="GO:0003676">
    <property type="term" value="F:nucleic acid binding"/>
    <property type="evidence" value="ECO:0007669"/>
    <property type="project" value="InterPro"/>
</dbReference>
<feature type="compositionally biased region" description="Basic and acidic residues" evidence="6">
    <location>
        <begin position="50"/>
        <end position="78"/>
    </location>
</feature>
<dbReference type="CDD" id="cd18787">
    <property type="entry name" value="SF2_C_DEAD"/>
    <property type="match status" value="1"/>
</dbReference>
<sequence>MSSDFDEEKFFEDDNFESKGEGHGHTTKGECQGDGKEVDPLDEFMVEINKVIEEEKKKKEATEVRERQSNRGNEDGCSKRTPSRSKSPLDINTPPLSNNKYAKNEKEGEEEGEENSLDDNDVTADIYAFLEKKNEELMNERLAEGERNRLGRQTKWVSSDTYGKNGEDDEYGEDDFLRLLDERDDGNEDDVITCNVQYEEIQLDCFKKNIFHTDESISTFTLEESVDYKKKHNITTIGFNVPKPIFSFLQLKGIIHKDVLENMYNISISILSPVQSIVIPIFLSGRDFIANSRTGSGKTLSYIISLIIHVMSYKNAKKGGNITLGDEEEKETVRDASKGVSPKGAPPSEGVSPKGSPPSEGVSPKGAPPSEGVSPKGARATIPSAHALVLTPTRELCVQIQDEMNRISLGKVKSCILFSGTNYKKAYDDIHRGMDTIIANVKTLINFVNKKYLSLINIKYVVLDEFDKLFSKQFFHSVVSILNNIRSDSIKGFFSSTFSEHICELAKQYLSKKSIIIKVGDMNVYIDKKFYILQETKKYAFLLKCIEKCVPLGLGFIFCNSKKNVMVLHEKLKREISQKHIVFDFIHGDIDQTERIHKLECLKKKNTQILISTDLMSRGIDVIDLNFVINYDCPNDLFLYIHRIGRCSRMNNKGTRRNHPVAVTIQWKRFTSTSGDTPSHLLPPPHLLLPPICYFPPFAGQAITFITPGEKKIAFLIYSHLKEKKETVDEELENFIRRNNLHNDVMLNKMKRKMDSAFFDMPSKKAGNSRTNILNPNEISFKKVQSTQKKEESVLKRVHMITPNDVLTSSDEEY</sequence>
<keyword evidence="5" id="KW-0067">ATP-binding</keyword>
<evidence type="ECO:0000256" key="4">
    <source>
        <dbReference type="ARBA" id="ARBA00022806"/>
    </source>
</evidence>
<dbReference type="InterPro" id="IPR044742">
    <property type="entry name" value="DEAD/DEAH_RhlB"/>
</dbReference>
<evidence type="ECO:0000259" key="8">
    <source>
        <dbReference type="PROSITE" id="PS51194"/>
    </source>
</evidence>
<dbReference type="Gene3D" id="3.40.50.300">
    <property type="entry name" value="P-loop containing nucleotide triphosphate hydrolases"/>
    <property type="match status" value="2"/>
</dbReference>
<evidence type="ECO:0000256" key="3">
    <source>
        <dbReference type="ARBA" id="ARBA00022801"/>
    </source>
</evidence>
<dbReference type="InterPro" id="IPR011545">
    <property type="entry name" value="DEAD/DEAH_box_helicase_dom"/>
</dbReference>
<keyword evidence="10" id="KW-1185">Reference proteome</keyword>
<protein>
    <recommendedName>
        <fullName evidence="1">RNA helicase</fullName>
        <ecNumber evidence="1">3.6.4.13</ecNumber>
    </recommendedName>
</protein>
<accession>A0A1A8YRK7</accession>
<organism evidence="9 10">
    <name type="scientific">Plasmodium ovale wallikeri</name>
    <dbReference type="NCBI Taxonomy" id="864142"/>
    <lineage>
        <taxon>Eukaryota</taxon>
        <taxon>Sar</taxon>
        <taxon>Alveolata</taxon>
        <taxon>Apicomplexa</taxon>
        <taxon>Aconoidasida</taxon>
        <taxon>Haemosporida</taxon>
        <taxon>Plasmodiidae</taxon>
        <taxon>Plasmodium</taxon>
        <taxon>Plasmodium (Plasmodium)</taxon>
    </lineage>
</organism>
<dbReference type="InterPro" id="IPR001650">
    <property type="entry name" value="Helicase_C-like"/>
</dbReference>